<dbReference type="Proteomes" id="UP000007241">
    <property type="component" value="Unassembled WGS sequence"/>
</dbReference>
<dbReference type="GO" id="GO:0035591">
    <property type="term" value="F:signaling adaptor activity"/>
    <property type="evidence" value="ECO:0000318"/>
    <property type="project" value="GO_Central"/>
</dbReference>
<feature type="compositionally biased region" description="Polar residues" evidence="3">
    <location>
        <begin position="364"/>
        <end position="375"/>
    </location>
</feature>
<dbReference type="InParanoid" id="F4NSA8"/>
<dbReference type="InterPro" id="IPR001611">
    <property type="entry name" value="Leu-rich_rpt"/>
</dbReference>
<evidence type="ECO:0000256" key="2">
    <source>
        <dbReference type="ARBA" id="ARBA00022737"/>
    </source>
</evidence>
<feature type="region of interest" description="Disordered" evidence="3">
    <location>
        <begin position="311"/>
        <end position="378"/>
    </location>
</feature>
<reference evidence="4 5" key="1">
    <citation type="submission" date="2009-12" db="EMBL/GenBank/DDBJ databases">
        <title>The draft genome of Batrachochytrium dendrobatidis.</title>
        <authorList>
            <consortium name="US DOE Joint Genome Institute (JGI-PGF)"/>
            <person name="Kuo A."/>
            <person name="Salamov A."/>
            <person name="Schmutz J."/>
            <person name="Lucas S."/>
            <person name="Pitluck S."/>
            <person name="Rosenblum E."/>
            <person name="Stajich J."/>
            <person name="Eisen M."/>
            <person name="Grigoriev I.V."/>
        </authorList>
    </citation>
    <scope>NUCLEOTIDE SEQUENCE [LARGE SCALE GENOMIC DNA]</scope>
    <source>
        <strain evidence="5">JAM81 / FGSC 10211</strain>
    </source>
</reference>
<feature type="compositionally biased region" description="Polar residues" evidence="3">
    <location>
        <begin position="976"/>
        <end position="987"/>
    </location>
</feature>
<dbReference type="SUPFAM" id="SSF52058">
    <property type="entry name" value="L domain-like"/>
    <property type="match status" value="1"/>
</dbReference>
<evidence type="ECO:0000313" key="5">
    <source>
        <dbReference type="Proteomes" id="UP000007241"/>
    </source>
</evidence>
<dbReference type="GO" id="GO:0031028">
    <property type="term" value="P:septation initiation signaling"/>
    <property type="evidence" value="ECO:0000318"/>
    <property type="project" value="GO_Central"/>
</dbReference>
<proteinExistence type="predicted"/>
<dbReference type="GeneID" id="18237621"/>
<name>F4NSA8_BATDJ</name>
<keyword evidence="2" id="KW-0677">Repeat</keyword>
<dbReference type="InterPro" id="IPR052574">
    <property type="entry name" value="CDIRP"/>
</dbReference>
<dbReference type="AlphaFoldDB" id="F4NSA8"/>
<accession>F4NSA8</accession>
<dbReference type="PANTHER" id="PTHR47566">
    <property type="match status" value="1"/>
</dbReference>
<feature type="compositionally biased region" description="Polar residues" evidence="3">
    <location>
        <begin position="311"/>
        <end position="331"/>
    </location>
</feature>
<protein>
    <submittedName>
        <fullName evidence="4">Uncharacterized protein</fullName>
    </submittedName>
</protein>
<dbReference type="HOGENOM" id="CLU_289832_0_0_1"/>
<dbReference type="InterPro" id="IPR025875">
    <property type="entry name" value="Leu-rich_rpt_4"/>
</dbReference>
<dbReference type="PROSITE" id="PS51450">
    <property type="entry name" value="LRR"/>
    <property type="match status" value="5"/>
</dbReference>
<feature type="compositionally biased region" description="Polar residues" evidence="3">
    <location>
        <begin position="106"/>
        <end position="131"/>
    </location>
</feature>
<dbReference type="Pfam" id="PF12799">
    <property type="entry name" value="LRR_4"/>
    <property type="match status" value="1"/>
</dbReference>
<sequence>MLSSINTNSSLWVGLDEQWDNATSSEPISTENALADSASSYLGTVVVRDDPNGTTKSGLVSKSTVGSITGPSATTSRKWPQDTAHLSELFGPSSLERLFQDRRPQNTESTNPLHATAHGTSSADSNNSDPFTNKLFGEQHDTWTKRRLSALMSELHSSDNDKAECPTISTRKNNSNTNTISTASSGSVHRQIPSERDTFMWPAASTLFTSPTLAAIAAEQSLSSNHATDLSMPADTDLLQPATSHQIYPEDIDFLDELSDMDNGQSIVVDATDSGVDQSEIDRDDFHSSLAVSNQIHPIAQSPDVLQKLSSEKTNQNGRGSNLDYVQSFPNQPLMAPQSRPNSHQQHAKPNLKPPLQHDRQSLGYDQTPSTSNRVTPKHINFLPPLPSKLHQESIPASIKQSALQSPTVPTLHVNTDFCRSNAQSFPKKAESKESIQPSNVKHVPAKCDSTFFGNKPDSTNSTPTQVHALQSDVSQHQVKPHDGICAYKKSFDHCCAQDSPQSLYSFNPASSQQSLNLRASVSTTYTTLSDFSPAASSAITPTHKSQKNIRGRVAYVSPNTNHVNLSGCEIHSVKNIPEIMAGPKRLTLDNNQITFLSDLSTSTEILHISNNLFSHLSALRVLDISRNDIFDISAVACLRTLVELDVSFNKIINIGPLLLLSSLSNLRMGHNQIESLNFQFSTLYDVSYNNLKRVKYLHRLLNLQDLNLECNYLRSFSVSRPLHRLRCMNVSYNRLVSFGGSSFPGLIQLKLDGNCIPEIDEPEGMCSLEILSIEDQRTDDLILFLTGYDTLKELRISGNTLDRMDALTGPFMEAVECRNAGIQSIPPFTRLAGTLWRLCLCGNQISDISSLAALYNLQILDMSNNKIAEISGVLSTLRKLSHLRTLDLRGNPITEQFYTDCELRNVSQDQKSKDETRECTAQAVREVCYRSAVISAIGKTIEILDLISITRQDQIQARKRMVTLKQFMRDQQLDINQQPMSKSVKPSDNGRAKVDDPNTVSAQSNCELESESMTLDISNDQSMMIQGLNSHFEGWTPQSYPLDDVTMDDRLFFEIQ</sequence>
<dbReference type="SMART" id="SM00369">
    <property type="entry name" value="LRR_TYP"/>
    <property type="match status" value="6"/>
</dbReference>
<dbReference type="RefSeq" id="XP_006675254.1">
    <property type="nucleotide sequence ID" value="XM_006675191.1"/>
</dbReference>
<dbReference type="InterPro" id="IPR003591">
    <property type="entry name" value="Leu-rich_rpt_typical-subtyp"/>
</dbReference>
<dbReference type="STRING" id="684364.F4NSA8"/>
<dbReference type="PANTHER" id="PTHR47566:SF1">
    <property type="entry name" value="PROTEIN NUD1"/>
    <property type="match status" value="1"/>
</dbReference>
<keyword evidence="5" id="KW-1185">Reference proteome</keyword>
<dbReference type="GO" id="GO:0061499">
    <property type="term" value="C:outer plaque of mitotic spindle pole body"/>
    <property type="evidence" value="ECO:0000318"/>
    <property type="project" value="GO_Central"/>
</dbReference>
<feature type="region of interest" description="Disordered" evidence="3">
    <location>
        <begin position="104"/>
        <end position="134"/>
    </location>
</feature>
<dbReference type="Gene3D" id="3.80.10.10">
    <property type="entry name" value="Ribonuclease Inhibitor"/>
    <property type="match status" value="3"/>
</dbReference>
<dbReference type="EMBL" id="GL882879">
    <property type="protein sequence ID" value="EGF83813.1"/>
    <property type="molecule type" value="Genomic_DNA"/>
</dbReference>
<dbReference type="InterPro" id="IPR032675">
    <property type="entry name" value="LRR_dom_sf"/>
</dbReference>
<organism evidence="4 5">
    <name type="scientific">Batrachochytrium dendrobatidis (strain JAM81 / FGSC 10211)</name>
    <name type="common">Frog chytrid fungus</name>
    <dbReference type="NCBI Taxonomy" id="684364"/>
    <lineage>
        <taxon>Eukaryota</taxon>
        <taxon>Fungi</taxon>
        <taxon>Fungi incertae sedis</taxon>
        <taxon>Chytridiomycota</taxon>
        <taxon>Chytridiomycota incertae sedis</taxon>
        <taxon>Chytridiomycetes</taxon>
        <taxon>Rhizophydiales</taxon>
        <taxon>Rhizophydiales incertae sedis</taxon>
        <taxon>Batrachochytrium</taxon>
    </lineage>
</organism>
<evidence type="ECO:0000256" key="3">
    <source>
        <dbReference type="SAM" id="MobiDB-lite"/>
    </source>
</evidence>
<keyword evidence="1" id="KW-0433">Leucine-rich repeat</keyword>
<feature type="region of interest" description="Disordered" evidence="3">
    <location>
        <begin position="976"/>
        <end position="1003"/>
    </location>
</feature>
<dbReference type="OrthoDB" id="5592404at2759"/>
<evidence type="ECO:0000313" key="4">
    <source>
        <dbReference type="EMBL" id="EGF83813.1"/>
    </source>
</evidence>
<dbReference type="SMART" id="SM00365">
    <property type="entry name" value="LRR_SD22"/>
    <property type="match status" value="5"/>
</dbReference>
<feature type="region of interest" description="Disordered" evidence="3">
    <location>
        <begin position="170"/>
        <end position="191"/>
    </location>
</feature>
<evidence type="ECO:0000256" key="1">
    <source>
        <dbReference type="ARBA" id="ARBA00022614"/>
    </source>
</evidence>
<feature type="region of interest" description="Disordered" evidence="3">
    <location>
        <begin position="49"/>
        <end position="81"/>
    </location>
</feature>
<feature type="compositionally biased region" description="Low complexity" evidence="3">
    <location>
        <begin position="170"/>
        <end position="185"/>
    </location>
</feature>
<feature type="compositionally biased region" description="Polar residues" evidence="3">
    <location>
        <begin position="52"/>
        <end position="78"/>
    </location>
</feature>
<dbReference type="Pfam" id="PF13855">
    <property type="entry name" value="LRR_8"/>
    <property type="match status" value="1"/>
</dbReference>
<gene>
    <name evidence="4" type="ORF">BATDEDRAFT_21315</name>
</gene>
<dbReference type="GO" id="GO:1902412">
    <property type="term" value="P:regulation of mitotic cytokinesis"/>
    <property type="evidence" value="ECO:0000318"/>
    <property type="project" value="GO_Central"/>
</dbReference>